<sequence>MDILDEYYQTTVFRFSSEEFVNLLQRLIIKKEEEILLLKDKIIKYEEKRRTHEAWYQSLSTFKKLFAGRPPIHHQAVEYLVNVKQRFHNIEEMKKRIAELNKIIDLVRKEPNIDQFVLSQTLMDEIKRLIEVEGIRQ</sequence>
<keyword evidence="2" id="KW-1185">Reference proteome</keyword>
<accession>A0A2N5HBL6</accession>
<evidence type="ECO:0000313" key="2">
    <source>
        <dbReference type="Proteomes" id="UP000234950"/>
    </source>
</evidence>
<proteinExistence type="predicted"/>
<comment type="caution">
    <text evidence="1">The sequence shown here is derived from an EMBL/GenBank/DDBJ whole genome shotgun (WGS) entry which is preliminary data.</text>
</comment>
<dbReference type="EMBL" id="PGVE01000064">
    <property type="protein sequence ID" value="PLS02894.1"/>
    <property type="molecule type" value="Genomic_DNA"/>
</dbReference>
<gene>
    <name evidence="1" type="ORF">CVD27_17060</name>
</gene>
<reference evidence="1 2" key="1">
    <citation type="submission" date="2017-11" db="EMBL/GenBank/DDBJ databases">
        <title>Comparitive Functional Genomics of Dry Heat Resistant strains isolated from the Viking Spacecraft.</title>
        <authorList>
            <person name="Seuylemezian A."/>
            <person name="Cooper K."/>
            <person name="Vaishampayan P."/>
        </authorList>
    </citation>
    <scope>NUCLEOTIDE SEQUENCE [LARGE SCALE GENOMIC DNA]</scope>
    <source>
        <strain evidence="1 2">V32-6</strain>
    </source>
</reference>
<dbReference type="RefSeq" id="WP_101649092.1">
    <property type="nucleotide sequence ID" value="NZ_PGVE01000064.1"/>
</dbReference>
<evidence type="ECO:0000313" key="1">
    <source>
        <dbReference type="EMBL" id="PLS02894.1"/>
    </source>
</evidence>
<dbReference type="Proteomes" id="UP000234950">
    <property type="component" value="Unassembled WGS sequence"/>
</dbReference>
<name>A0A2N5HBL6_9BACI</name>
<dbReference type="OrthoDB" id="2887638at2"/>
<dbReference type="AlphaFoldDB" id="A0A2N5HBL6"/>
<protein>
    <submittedName>
        <fullName evidence="1">Uncharacterized protein</fullName>
    </submittedName>
</protein>
<organism evidence="1 2">
    <name type="scientific">Neobacillus cucumis</name>
    <dbReference type="NCBI Taxonomy" id="1740721"/>
    <lineage>
        <taxon>Bacteria</taxon>
        <taxon>Bacillati</taxon>
        <taxon>Bacillota</taxon>
        <taxon>Bacilli</taxon>
        <taxon>Bacillales</taxon>
        <taxon>Bacillaceae</taxon>
        <taxon>Neobacillus</taxon>
    </lineage>
</organism>